<evidence type="ECO:0000313" key="3">
    <source>
        <dbReference type="Proteomes" id="UP000595074"/>
    </source>
</evidence>
<organism evidence="2 3">
    <name type="scientific">Sulfurovum indicum</name>
    <dbReference type="NCBI Taxonomy" id="2779528"/>
    <lineage>
        <taxon>Bacteria</taxon>
        <taxon>Pseudomonadati</taxon>
        <taxon>Campylobacterota</taxon>
        <taxon>Epsilonproteobacteria</taxon>
        <taxon>Campylobacterales</taxon>
        <taxon>Sulfurovaceae</taxon>
        <taxon>Sulfurovum</taxon>
    </lineage>
</organism>
<proteinExistence type="predicted"/>
<sequence length="167" mass="18885">MNIEEFNNAIKSKTFAGYELKEDKDSYGNASAWIILNDKKDIEAVANAVKAYKGRCIVATAYKNHSGTHTVIYHFDIEGLIINVQLETDDQSIVSITPTLPSANWAEREIREMYGVEPIGHPDKDRLFLDYSLAKGVLNEYISLSKMQLGVSETDILWENVNKEIKQ</sequence>
<feature type="domain" description="NADH:ubiquinone oxidoreductase 30kDa subunit" evidence="1">
    <location>
        <begin position="38"/>
        <end position="133"/>
    </location>
</feature>
<dbReference type="GO" id="GO:0008137">
    <property type="term" value="F:NADH dehydrogenase (ubiquinone) activity"/>
    <property type="evidence" value="ECO:0007669"/>
    <property type="project" value="InterPro"/>
</dbReference>
<dbReference type="Proteomes" id="UP000595074">
    <property type="component" value="Chromosome"/>
</dbReference>
<dbReference type="KEGG" id="sinu:IMZ28_06725"/>
<dbReference type="InterPro" id="IPR052197">
    <property type="entry name" value="ComplexI_49kDa-like"/>
</dbReference>
<dbReference type="InterPro" id="IPR001268">
    <property type="entry name" value="NADH_UbQ_OxRdtase_30kDa_su"/>
</dbReference>
<dbReference type="AlphaFoldDB" id="A0A7M1S0Z7"/>
<name>A0A7M1S0Z7_9BACT</name>
<dbReference type="PANTHER" id="PTHR43485:SF1">
    <property type="entry name" value="FORMATE HYDROGENLYASE SUBUNIT 5-RELATED"/>
    <property type="match status" value="1"/>
</dbReference>
<dbReference type="PANTHER" id="PTHR43485">
    <property type="entry name" value="HYDROGENASE-4 COMPONENT G"/>
    <property type="match status" value="1"/>
</dbReference>
<dbReference type="SUPFAM" id="SSF143243">
    <property type="entry name" value="Nqo5-like"/>
    <property type="match status" value="1"/>
</dbReference>
<dbReference type="InterPro" id="IPR037232">
    <property type="entry name" value="NADH_quin_OxRdtase_su_C/D-like"/>
</dbReference>
<dbReference type="RefSeq" id="WP_197547826.1">
    <property type="nucleotide sequence ID" value="NZ_CP063164.1"/>
</dbReference>
<evidence type="ECO:0000259" key="1">
    <source>
        <dbReference type="Pfam" id="PF00329"/>
    </source>
</evidence>
<dbReference type="Pfam" id="PF00329">
    <property type="entry name" value="Complex1_30kDa"/>
    <property type="match status" value="1"/>
</dbReference>
<protein>
    <submittedName>
        <fullName evidence="2">NADH-quinone oxidoreductase subunit C</fullName>
    </submittedName>
</protein>
<keyword evidence="3" id="KW-1185">Reference proteome</keyword>
<evidence type="ECO:0000313" key="2">
    <source>
        <dbReference type="EMBL" id="QOR61153.1"/>
    </source>
</evidence>
<reference evidence="2 3" key="1">
    <citation type="submission" date="2020-10" db="EMBL/GenBank/DDBJ databases">
        <title>The genome of sulfurovum sp.</title>
        <authorList>
            <person name="Xie S."/>
            <person name="Shao Z."/>
            <person name="Jiang L."/>
        </authorList>
    </citation>
    <scope>NUCLEOTIDE SEQUENCE [LARGE SCALE GENOMIC DNA]</scope>
    <source>
        <strain evidence="2 3">ST-419</strain>
    </source>
</reference>
<gene>
    <name evidence="2" type="ORF">IMZ28_06725</name>
</gene>
<dbReference type="Gene3D" id="3.30.460.80">
    <property type="entry name" value="NADH:ubiquinone oxidoreductase, 30kDa subunit"/>
    <property type="match status" value="1"/>
</dbReference>
<accession>A0A7M1S0Z7</accession>
<dbReference type="EMBL" id="CP063164">
    <property type="protein sequence ID" value="QOR61153.1"/>
    <property type="molecule type" value="Genomic_DNA"/>
</dbReference>